<dbReference type="PANTHER" id="PTHR46641">
    <property type="entry name" value="FMRFAMIDE RECEPTOR-RELATED"/>
    <property type="match status" value="1"/>
</dbReference>
<accession>A0A8S1F9Z9</accession>
<feature type="transmembrane region" description="Helical" evidence="2">
    <location>
        <begin position="103"/>
        <end position="127"/>
    </location>
</feature>
<sequence length="471" mass="53648">MRAGNLLGQRIAEAVHRRGITRVELDAIARKCKSLECVLRAIMQTDTMENLDNCSYRYPETDPVTPYALWIDGPCTCVAALLSLVGARYAIKFLCRAGLNKELTAALFSLCAIDSLLMICVFLFYGIEASSILILDKNIMQDFQTFTYNLHGVASSLTTSSTILVVYITFLRFMVVMRPLRYANGMNQHHKRAESGNRKRKSINSAIDEPLPRGVFNKSSLKRNFNTKEFIRPFYIPFLLIAISFAIHIPTYFEFVLAECMNFESSGNSKYIISTAFRENTTYKTIKAIQMTLTQTIGPVSIILILSLLTEYRVHMSLKARRKLFESQQRSREVVMSEEIKERVSRTLAIFIAIKFLIFRTGPIFFDVYESIYGIENWSVTMSVMVRVSDFGIVLNTATNCLAYFGKKRWIEKRLRLRLLKKEEKRTAKAASTTASTRSCSVRKTLSDNGLPHPLKAEQTPLVDKELIQIV</sequence>
<keyword evidence="2" id="KW-1133">Transmembrane helix</keyword>
<dbReference type="OrthoDB" id="5780272at2759"/>
<feature type="transmembrane region" description="Helical" evidence="2">
    <location>
        <begin position="348"/>
        <end position="366"/>
    </location>
</feature>
<feature type="transmembrane region" description="Helical" evidence="2">
    <location>
        <begin position="234"/>
        <end position="253"/>
    </location>
</feature>
<dbReference type="Proteomes" id="UP000494206">
    <property type="component" value="Unassembled WGS sequence"/>
</dbReference>
<name>A0A8S1F9Z9_9PELO</name>
<feature type="region of interest" description="Disordered" evidence="1">
    <location>
        <begin position="428"/>
        <end position="456"/>
    </location>
</feature>
<dbReference type="InterPro" id="IPR052954">
    <property type="entry name" value="GPCR-Ligand_Int"/>
</dbReference>
<feature type="transmembrane region" description="Helical" evidence="2">
    <location>
        <begin position="147"/>
        <end position="171"/>
    </location>
</feature>
<dbReference type="AlphaFoldDB" id="A0A8S1F9Z9"/>
<feature type="transmembrane region" description="Helical" evidence="2">
    <location>
        <begin position="386"/>
        <end position="406"/>
    </location>
</feature>
<dbReference type="SUPFAM" id="SSF81321">
    <property type="entry name" value="Family A G protein-coupled receptor-like"/>
    <property type="match status" value="1"/>
</dbReference>
<gene>
    <name evidence="3" type="ORF">CBOVIS_LOCUS11133</name>
</gene>
<reference evidence="3 4" key="1">
    <citation type="submission" date="2020-04" db="EMBL/GenBank/DDBJ databases">
        <authorList>
            <person name="Laetsch R D."/>
            <person name="Stevens L."/>
            <person name="Kumar S."/>
            <person name="Blaxter L. M."/>
        </authorList>
    </citation>
    <scope>NUCLEOTIDE SEQUENCE [LARGE SCALE GENOMIC DNA]</scope>
</reference>
<comment type="caution">
    <text evidence="3">The sequence shown here is derived from an EMBL/GenBank/DDBJ whole genome shotgun (WGS) entry which is preliminary data.</text>
</comment>
<dbReference type="Gene3D" id="1.20.1070.10">
    <property type="entry name" value="Rhodopsin 7-helix transmembrane proteins"/>
    <property type="match status" value="1"/>
</dbReference>
<organism evidence="3 4">
    <name type="scientific">Caenorhabditis bovis</name>
    <dbReference type="NCBI Taxonomy" id="2654633"/>
    <lineage>
        <taxon>Eukaryota</taxon>
        <taxon>Metazoa</taxon>
        <taxon>Ecdysozoa</taxon>
        <taxon>Nematoda</taxon>
        <taxon>Chromadorea</taxon>
        <taxon>Rhabditida</taxon>
        <taxon>Rhabditina</taxon>
        <taxon>Rhabditomorpha</taxon>
        <taxon>Rhabditoidea</taxon>
        <taxon>Rhabditidae</taxon>
        <taxon>Peloderinae</taxon>
        <taxon>Caenorhabditis</taxon>
    </lineage>
</organism>
<keyword evidence="2" id="KW-0812">Transmembrane</keyword>
<feature type="transmembrane region" description="Helical" evidence="2">
    <location>
        <begin position="296"/>
        <end position="314"/>
    </location>
</feature>
<keyword evidence="4" id="KW-1185">Reference proteome</keyword>
<dbReference type="EMBL" id="CADEPM010000008">
    <property type="protein sequence ID" value="CAB3409485.1"/>
    <property type="molecule type" value="Genomic_DNA"/>
</dbReference>
<evidence type="ECO:0000313" key="3">
    <source>
        <dbReference type="EMBL" id="CAB3409485.1"/>
    </source>
</evidence>
<protein>
    <recommendedName>
        <fullName evidence="5">G-protein coupled receptors family 1 profile domain-containing protein</fullName>
    </recommendedName>
</protein>
<evidence type="ECO:0000256" key="2">
    <source>
        <dbReference type="SAM" id="Phobius"/>
    </source>
</evidence>
<proteinExistence type="predicted"/>
<keyword evidence="2" id="KW-0472">Membrane</keyword>
<evidence type="ECO:0008006" key="5">
    <source>
        <dbReference type="Google" id="ProtNLM"/>
    </source>
</evidence>
<evidence type="ECO:0000313" key="4">
    <source>
        <dbReference type="Proteomes" id="UP000494206"/>
    </source>
</evidence>
<evidence type="ECO:0000256" key="1">
    <source>
        <dbReference type="SAM" id="MobiDB-lite"/>
    </source>
</evidence>
<feature type="compositionally biased region" description="Low complexity" evidence="1">
    <location>
        <begin position="429"/>
        <end position="439"/>
    </location>
</feature>
<dbReference type="PANTHER" id="PTHR46641:SF5">
    <property type="entry name" value="NEUROPEPTIDE RECEPTOR FAMILY"/>
    <property type="match status" value="1"/>
</dbReference>